<feature type="signal peptide" evidence="1">
    <location>
        <begin position="1"/>
        <end position="21"/>
    </location>
</feature>
<dbReference type="AlphaFoldDB" id="A0A317FKP3"/>
<dbReference type="Pfam" id="PF13628">
    <property type="entry name" value="DUF4142"/>
    <property type="match status" value="1"/>
</dbReference>
<evidence type="ECO:0000256" key="1">
    <source>
        <dbReference type="SAM" id="SignalP"/>
    </source>
</evidence>
<name>A0A317FKP3_9PROT</name>
<evidence type="ECO:0000313" key="4">
    <source>
        <dbReference type="Proteomes" id="UP000245765"/>
    </source>
</evidence>
<reference evidence="4" key="1">
    <citation type="submission" date="2018-05" db="EMBL/GenBank/DDBJ databases">
        <authorList>
            <person name="Du Z."/>
            <person name="Wang X."/>
        </authorList>
    </citation>
    <scope>NUCLEOTIDE SEQUENCE [LARGE SCALE GENOMIC DNA]</scope>
    <source>
        <strain evidence="4">CQN31</strain>
    </source>
</reference>
<gene>
    <name evidence="3" type="ORF">DFH01_04410</name>
</gene>
<organism evidence="3 4">
    <name type="scientific">Falsiroseomonas bella</name>
    <dbReference type="NCBI Taxonomy" id="2184016"/>
    <lineage>
        <taxon>Bacteria</taxon>
        <taxon>Pseudomonadati</taxon>
        <taxon>Pseudomonadota</taxon>
        <taxon>Alphaproteobacteria</taxon>
        <taxon>Acetobacterales</taxon>
        <taxon>Roseomonadaceae</taxon>
        <taxon>Falsiroseomonas</taxon>
    </lineage>
</organism>
<dbReference type="PANTHER" id="PTHR38593:SF1">
    <property type="entry name" value="BLR2558 PROTEIN"/>
    <property type="match status" value="1"/>
</dbReference>
<dbReference type="OrthoDB" id="9101320at2"/>
<dbReference type="InterPro" id="IPR025419">
    <property type="entry name" value="DUF4142"/>
</dbReference>
<protein>
    <recommendedName>
        <fullName evidence="2">DUF4142 domain-containing protein</fullName>
    </recommendedName>
</protein>
<evidence type="ECO:0000313" key="3">
    <source>
        <dbReference type="EMBL" id="PWS38529.1"/>
    </source>
</evidence>
<comment type="caution">
    <text evidence="3">The sequence shown here is derived from an EMBL/GenBank/DDBJ whole genome shotgun (WGS) entry which is preliminary data.</text>
</comment>
<feature type="domain" description="DUF4142" evidence="2">
    <location>
        <begin position="47"/>
        <end position="178"/>
    </location>
</feature>
<dbReference type="InterPro" id="IPR012347">
    <property type="entry name" value="Ferritin-like"/>
</dbReference>
<dbReference type="EMBL" id="QGNA01000001">
    <property type="protein sequence ID" value="PWS38529.1"/>
    <property type="molecule type" value="Genomic_DNA"/>
</dbReference>
<keyword evidence="1" id="KW-0732">Signal</keyword>
<sequence>MRRRALMTLAFTAAVAAPAHAQPARPQNVIEQLIDRLAATGRGADIFVQIATSGNNFEIESSRLLLARSAHPQIRDYAQRMIEQHGTMAEILGALPEASTRTPGAMNDSHTDRLLTLRRQESVDMLNRYYVEQQVEAHEWAVRAYETFAENGEVPALKAYAQRFLPMMREHLQAARALQLPRTE</sequence>
<dbReference type="Gene3D" id="1.20.1260.10">
    <property type="match status" value="1"/>
</dbReference>
<dbReference type="Proteomes" id="UP000245765">
    <property type="component" value="Unassembled WGS sequence"/>
</dbReference>
<accession>A0A317FKP3</accession>
<dbReference type="PANTHER" id="PTHR38593">
    <property type="entry name" value="BLR2558 PROTEIN"/>
    <property type="match status" value="1"/>
</dbReference>
<evidence type="ECO:0000259" key="2">
    <source>
        <dbReference type="Pfam" id="PF13628"/>
    </source>
</evidence>
<keyword evidence="4" id="KW-1185">Reference proteome</keyword>
<dbReference type="RefSeq" id="WP_109869150.1">
    <property type="nucleotide sequence ID" value="NZ_QGNA01000001.1"/>
</dbReference>
<proteinExistence type="predicted"/>
<feature type="chain" id="PRO_5016272401" description="DUF4142 domain-containing protein" evidence="1">
    <location>
        <begin position="22"/>
        <end position="184"/>
    </location>
</feature>